<dbReference type="SUPFAM" id="SSF52413">
    <property type="entry name" value="UDP-glucose/GDP-mannose dehydrogenase C-terminal domain"/>
    <property type="match status" value="1"/>
</dbReference>
<dbReference type="GO" id="GO:0016616">
    <property type="term" value="F:oxidoreductase activity, acting on the CH-OH group of donors, NAD or NADP as acceptor"/>
    <property type="evidence" value="ECO:0007669"/>
    <property type="project" value="InterPro"/>
</dbReference>
<dbReference type="PANTHER" id="PTHR43491">
    <property type="entry name" value="UDP-N-ACETYL-D-MANNOSAMINE DEHYDROGENASE"/>
    <property type="match status" value="1"/>
</dbReference>
<dbReference type="STRING" id="119000.SAMN05661010_02243"/>
<evidence type="ECO:0000313" key="5">
    <source>
        <dbReference type="EMBL" id="SDL67642.1"/>
    </source>
</evidence>
<comment type="similarity">
    <text evidence="3">Belongs to the UDP-glucose/GDP-mannose dehydrogenase family.</text>
</comment>
<dbReference type="AlphaFoldDB" id="A0A1G9M045"/>
<dbReference type="SUPFAM" id="SSF48179">
    <property type="entry name" value="6-phosphogluconate dehydrogenase C-terminal domain-like"/>
    <property type="match status" value="1"/>
</dbReference>
<organism evidence="5 6">
    <name type="scientific">Modicisalibacter muralis</name>
    <dbReference type="NCBI Taxonomy" id="119000"/>
    <lineage>
        <taxon>Bacteria</taxon>
        <taxon>Pseudomonadati</taxon>
        <taxon>Pseudomonadota</taxon>
        <taxon>Gammaproteobacteria</taxon>
        <taxon>Oceanospirillales</taxon>
        <taxon>Halomonadaceae</taxon>
        <taxon>Modicisalibacter</taxon>
    </lineage>
</organism>
<dbReference type="InterPro" id="IPR001732">
    <property type="entry name" value="UDP-Glc/GDP-Man_DH_N"/>
</dbReference>
<evidence type="ECO:0000256" key="3">
    <source>
        <dbReference type="PIRNR" id="PIRNR000124"/>
    </source>
</evidence>
<dbReference type="SUPFAM" id="SSF51735">
    <property type="entry name" value="NAD(P)-binding Rossmann-fold domains"/>
    <property type="match status" value="1"/>
</dbReference>
<feature type="domain" description="UDP-glucose/GDP-mannose dehydrogenase C-terminal" evidence="4">
    <location>
        <begin position="331"/>
        <end position="429"/>
    </location>
</feature>
<keyword evidence="1" id="KW-0560">Oxidoreductase</keyword>
<dbReference type="InterPro" id="IPR008927">
    <property type="entry name" value="6-PGluconate_DH-like_C_sf"/>
</dbReference>
<sequence>MSDIKSTLIKKLQTKDAVIGIVGLGYVGLPLMLRYNDIGFRVLGIDIDHEKVDRLNAGKSYIEHIPSDKVAKATKSGFEATSDFSRVAEADAVILCVPTPLNKYREPDMSFVLNTTDALKPFLREGQVVSLESTTYPGTTEEELLPRVQESGLVVGENLFLVYSPEREDPGNLDFETRTIPKVVGGHTPACREVGIALYEPAIDQVVPVSSTKAAEMTKLLENIHRAVNIGLVNEMKIVADRMGIDIFEVVDAAATKPFGFTPYYPGPGLGGHCIPIDPFYLTWKAREYGLHTRFIELSGEVNRGMPEYVVGKLMDGLNQHGKALKGSRVLVLGIAYKKNVDDMRESPSVEIMELIEAKGAEVRYSDPHVPVFPKMREHHFDLSSVELNAESLAGFDAVVLATDHDRFDYELIKQHARLVVDSRGIWREPADNIIKA</sequence>
<dbReference type="Proteomes" id="UP000198654">
    <property type="component" value="Unassembled WGS sequence"/>
</dbReference>
<dbReference type="GO" id="GO:0051287">
    <property type="term" value="F:NAD binding"/>
    <property type="evidence" value="ECO:0007669"/>
    <property type="project" value="InterPro"/>
</dbReference>
<gene>
    <name evidence="5" type="ORF">SAMN05661010_02243</name>
</gene>
<evidence type="ECO:0000256" key="2">
    <source>
        <dbReference type="ARBA" id="ARBA00023027"/>
    </source>
</evidence>
<dbReference type="PANTHER" id="PTHR43491:SF1">
    <property type="entry name" value="UDP-N-ACETYL-D-MANNOSAMINE DEHYDROGENASE"/>
    <property type="match status" value="1"/>
</dbReference>
<keyword evidence="2" id="KW-0520">NAD</keyword>
<dbReference type="EMBL" id="FNGI01000006">
    <property type="protein sequence ID" value="SDL67642.1"/>
    <property type="molecule type" value="Genomic_DNA"/>
</dbReference>
<dbReference type="GO" id="GO:0016628">
    <property type="term" value="F:oxidoreductase activity, acting on the CH-CH group of donors, NAD or NADP as acceptor"/>
    <property type="evidence" value="ECO:0007669"/>
    <property type="project" value="InterPro"/>
</dbReference>
<dbReference type="InterPro" id="IPR014026">
    <property type="entry name" value="UDP-Glc/GDP-Man_DH_dimer"/>
</dbReference>
<dbReference type="PIRSF" id="PIRSF500136">
    <property type="entry name" value="UDP_ManNAc_DH"/>
    <property type="match status" value="1"/>
</dbReference>
<dbReference type="NCBIfam" id="TIGR03026">
    <property type="entry name" value="NDP-sugDHase"/>
    <property type="match status" value="1"/>
</dbReference>
<dbReference type="InterPro" id="IPR017476">
    <property type="entry name" value="UDP-Glc/GDP-Man"/>
</dbReference>
<proteinExistence type="inferred from homology"/>
<dbReference type="GO" id="GO:0000271">
    <property type="term" value="P:polysaccharide biosynthetic process"/>
    <property type="evidence" value="ECO:0007669"/>
    <property type="project" value="InterPro"/>
</dbReference>
<dbReference type="SMART" id="SM00984">
    <property type="entry name" value="UDPG_MGDP_dh_C"/>
    <property type="match status" value="1"/>
</dbReference>
<evidence type="ECO:0000313" key="6">
    <source>
        <dbReference type="Proteomes" id="UP000198654"/>
    </source>
</evidence>
<dbReference type="Pfam" id="PF03720">
    <property type="entry name" value="UDPG_MGDP_dh_C"/>
    <property type="match status" value="1"/>
</dbReference>
<name>A0A1G9M045_9GAMM</name>
<dbReference type="Pfam" id="PF03721">
    <property type="entry name" value="UDPG_MGDP_dh_N"/>
    <property type="match status" value="1"/>
</dbReference>
<dbReference type="InterPro" id="IPR014027">
    <property type="entry name" value="UDP-Glc/GDP-Man_DH_C"/>
</dbReference>
<protein>
    <submittedName>
        <fullName evidence="5">UDP-N-acetyl-D-glucosamine dehydrogenase</fullName>
    </submittedName>
</protein>
<dbReference type="RefSeq" id="WP_089728556.1">
    <property type="nucleotide sequence ID" value="NZ_FNGI01000006.1"/>
</dbReference>
<dbReference type="Gene3D" id="3.40.50.720">
    <property type="entry name" value="NAD(P)-binding Rossmann-like Domain"/>
    <property type="match status" value="2"/>
</dbReference>
<dbReference type="InterPro" id="IPR036220">
    <property type="entry name" value="UDP-Glc/GDP-Man_DH_C_sf"/>
</dbReference>
<dbReference type="Pfam" id="PF00984">
    <property type="entry name" value="UDPG_MGDP_dh"/>
    <property type="match status" value="1"/>
</dbReference>
<dbReference type="PIRSF" id="PIRSF000124">
    <property type="entry name" value="UDPglc_GDPman_dh"/>
    <property type="match status" value="1"/>
</dbReference>
<evidence type="ECO:0000256" key="1">
    <source>
        <dbReference type="ARBA" id="ARBA00023002"/>
    </source>
</evidence>
<reference evidence="5 6" key="1">
    <citation type="submission" date="2016-10" db="EMBL/GenBank/DDBJ databases">
        <authorList>
            <person name="de Groot N.N."/>
        </authorList>
    </citation>
    <scope>NUCLEOTIDE SEQUENCE [LARGE SCALE GENOMIC DNA]</scope>
    <source>
        <strain evidence="5 6">DSM 14789</strain>
    </source>
</reference>
<dbReference type="InterPro" id="IPR036291">
    <property type="entry name" value="NAD(P)-bd_dom_sf"/>
</dbReference>
<evidence type="ECO:0000259" key="4">
    <source>
        <dbReference type="SMART" id="SM00984"/>
    </source>
</evidence>
<keyword evidence="6" id="KW-1185">Reference proteome</keyword>
<dbReference type="InterPro" id="IPR028359">
    <property type="entry name" value="UDP_ManNAc/GlcNAc_DH"/>
</dbReference>
<accession>A0A1G9M045</accession>
<dbReference type="OrthoDB" id="9803238at2"/>